<gene>
    <name evidence="1" type="ORF">U1294_08770</name>
</gene>
<dbReference type="AlphaFoldDB" id="A0AAW9JW55"/>
<dbReference type="EMBL" id="JAXOGL010000014">
    <property type="protein sequence ID" value="MDZ5598308.1"/>
    <property type="molecule type" value="Genomic_DNA"/>
</dbReference>
<comment type="caution">
    <text evidence="1">The sequence shown here is derived from an EMBL/GenBank/DDBJ whole genome shotgun (WGS) entry which is preliminary data.</text>
</comment>
<proteinExistence type="predicted"/>
<evidence type="ECO:0000313" key="2">
    <source>
        <dbReference type="Proteomes" id="UP001290582"/>
    </source>
</evidence>
<organism evidence="1 2">
    <name type="scientific">Enterococcus cecorum</name>
    <dbReference type="NCBI Taxonomy" id="44008"/>
    <lineage>
        <taxon>Bacteria</taxon>
        <taxon>Bacillati</taxon>
        <taxon>Bacillota</taxon>
        <taxon>Bacilli</taxon>
        <taxon>Lactobacillales</taxon>
        <taxon>Enterococcaceae</taxon>
        <taxon>Enterococcus</taxon>
    </lineage>
</organism>
<evidence type="ECO:0000313" key="1">
    <source>
        <dbReference type="EMBL" id="MDZ5598308.1"/>
    </source>
</evidence>
<reference evidence="1" key="1">
    <citation type="submission" date="2023-12" db="EMBL/GenBank/DDBJ databases">
        <title>Molecular genomic analyses of Enterococcus cecorum from sepsis oubreaks in broilers.</title>
        <authorList>
            <person name="Rhoads D."/>
            <person name="Alrubaye A."/>
        </authorList>
    </citation>
    <scope>NUCLEOTIDE SEQUENCE</scope>
    <source>
        <strain evidence="1">1755</strain>
    </source>
</reference>
<dbReference type="RefSeq" id="WP_208921184.1">
    <property type="nucleotide sequence ID" value="NZ_CP010059.1"/>
</dbReference>
<name>A0AAW9JW55_9ENTE</name>
<dbReference type="Proteomes" id="UP001290582">
    <property type="component" value="Unassembled WGS sequence"/>
</dbReference>
<accession>A0AAW9JW55</accession>
<protein>
    <submittedName>
        <fullName evidence="1">Uncharacterized protein</fullName>
    </submittedName>
</protein>
<sequence length="181" mass="21470">MRTDLFMNQEDQLNQEILNYLERMKFSGVAHYFCCWSYGWARIFHLMDRWTGITTTTVSPIIQMILHCDLLIFTKDEILIKRVKLFGKESLPAHSDNKHLVRLSRKDIQSLQVKPIKSRFIGEDGYEIMIQADKKYYFEIHNLTDNSFSAVNFKQMLRQGYFESKGMEMSIFTGNRYNKQA</sequence>